<dbReference type="RefSeq" id="WP_097107434.1">
    <property type="nucleotide sequence ID" value="NZ_OCMU01000003.1"/>
</dbReference>
<name>A0A286AKI0_9PROT</name>
<dbReference type="Proteomes" id="UP000219335">
    <property type="component" value="Unassembled WGS sequence"/>
</dbReference>
<proteinExistence type="predicted"/>
<feature type="coiled-coil region" evidence="1">
    <location>
        <begin position="49"/>
        <end position="112"/>
    </location>
</feature>
<evidence type="ECO:0000256" key="1">
    <source>
        <dbReference type="SAM" id="Coils"/>
    </source>
</evidence>
<dbReference type="AlphaFoldDB" id="A0A286AKI0"/>
<dbReference type="EMBL" id="OCMU01000003">
    <property type="protein sequence ID" value="SOD22407.1"/>
    <property type="molecule type" value="Genomic_DNA"/>
</dbReference>
<gene>
    <name evidence="3" type="ORF">SAMN06297164_3467</name>
</gene>
<organism evidence="3 4">
    <name type="scientific">Nitrosomonas ureae</name>
    <dbReference type="NCBI Taxonomy" id="44577"/>
    <lineage>
        <taxon>Bacteria</taxon>
        <taxon>Pseudomonadati</taxon>
        <taxon>Pseudomonadota</taxon>
        <taxon>Betaproteobacteria</taxon>
        <taxon>Nitrosomonadales</taxon>
        <taxon>Nitrosomonadaceae</taxon>
        <taxon>Nitrosomonas</taxon>
    </lineage>
</organism>
<evidence type="ECO:0000256" key="2">
    <source>
        <dbReference type="SAM" id="SignalP"/>
    </source>
</evidence>
<accession>A0A286AKI0</accession>
<feature type="chain" id="PRO_5011973199" evidence="2">
    <location>
        <begin position="25"/>
        <end position="126"/>
    </location>
</feature>
<reference evidence="3 4" key="1">
    <citation type="submission" date="2017-09" db="EMBL/GenBank/DDBJ databases">
        <authorList>
            <person name="Ehlers B."/>
            <person name="Leendertz F.H."/>
        </authorList>
    </citation>
    <scope>NUCLEOTIDE SEQUENCE [LARGE SCALE GENOMIC DNA]</scope>
    <source>
        <strain evidence="3 4">Nm42</strain>
    </source>
</reference>
<keyword evidence="2" id="KW-0732">Signal</keyword>
<protein>
    <submittedName>
        <fullName evidence="3">Uncharacterized protein</fullName>
    </submittedName>
</protein>
<evidence type="ECO:0000313" key="3">
    <source>
        <dbReference type="EMBL" id="SOD22407.1"/>
    </source>
</evidence>
<sequence>MNTLKITKIVALVAFSFFVSSAFAEAPVAPSSINLNDHVALANYYEGLANEVSERLKANQQKLNDYEDRPYYYGRPGQDLKSHLQANIREYKKELAADLQEAELHKKIAAAQFNIEESDIGVVAAQ</sequence>
<feature type="signal peptide" evidence="2">
    <location>
        <begin position="1"/>
        <end position="24"/>
    </location>
</feature>
<evidence type="ECO:0000313" key="4">
    <source>
        <dbReference type="Proteomes" id="UP000219335"/>
    </source>
</evidence>
<keyword evidence="1" id="KW-0175">Coiled coil</keyword>